<dbReference type="Proteomes" id="UP000317835">
    <property type="component" value="Chromosome"/>
</dbReference>
<gene>
    <name evidence="2" type="ORF">ElP_50620</name>
</gene>
<dbReference type="AlphaFoldDB" id="A0A518H8F2"/>
<proteinExistence type="predicted"/>
<feature type="transmembrane region" description="Helical" evidence="1">
    <location>
        <begin position="108"/>
        <end position="128"/>
    </location>
</feature>
<evidence type="ECO:0000313" key="3">
    <source>
        <dbReference type="Proteomes" id="UP000317835"/>
    </source>
</evidence>
<reference evidence="2 3" key="1">
    <citation type="submission" date="2019-02" db="EMBL/GenBank/DDBJ databases">
        <title>Deep-cultivation of Planctomycetes and their phenomic and genomic characterization uncovers novel biology.</title>
        <authorList>
            <person name="Wiegand S."/>
            <person name="Jogler M."/>
            <person name="Boedeker C."/>
            <person name="Pinto D."/>
            <person name="Vollmers J."/>
            <person name="Rivas-Marin E."/>
            <person name="Kohn T."/>
            <person name="Peeters S.H."/>
            <person name="Heuer A."/>
            <person name="Rast P."/>
            <person name="Oberbeckmann S."/>
            <person name="Bunk B."/>
            <person name="Jeske O."/>
            <person name="Meyerdierks A."/>
            <person name="Storesund J.E."/>
            <person name="Kallscheuer N."/>
            <person name="Luecker S."/>
            <person name="Lage O.M."/>
            <person name="Pohl T."/>
            <person name="Merkel B.J."/>
            <person name="Hornburger P."/>
            <person name="Mueller R.-W."/>
            <person name="Bruemmer F."/>
            <person name="Labrenz M."/>
            <person name="Spormann A.M."/>
            <person name="Op den Camp H."/>
            <person name="Overmann J."/>
            <person name="Amann R."/>
            <person name="Jetten M.S.M."/>
            <person name="Mascher T."/>
            <person name="Medema M.H."/>
            <person name="Devos D.P."/>
            <person name="Kaster A.-K."/>
            <person name="Ovreas L."/>
            <person name="Rohde M."/>
            <person name="Galperin M.Y."/>
            <person name="Jogler C."/>
        </authorList>
    </citation>
    <scope>NUCLEOTIDE SEQUENCE [LARGE SCALE GENOMIC DNA]</scope>
    <source>
        <strain evidence="2 3">ElP</strain>
    </source>
</reference>
<dbReference type="KEGG" id="tpla:ElP_50620"/>
<feature type="transmembrane region" description="Helical" evidence="1">
    <location>
        <begin position="78"/>
        <end position="102"/>
    </location>
</feature>
<keyword evidence="1" id="KW-1133">Transmembrane helix</keyword>
<name>A0A518H8F2_9BACT</name>
<accession>A0A518H8F2</accession>
<evidence type="ECO:0008006" key="4">
    <source>
        <dbReference type="Google" id="ProtNLM"/>
    </source>
</evidence>
<evidence type="ECO:0000256" key="1">
    <source>
        <dbReference type="SAM" id="Phobius"/>
    </source>
</evidence>
<dbReference type="OrthoDB" id="265754at2"/>
<protein>
    <recommendedName>
        <fullName evidence="4">Ferric reductase like transmembrane component</fullName>
    </recommendedName>
</protein>
<keyword evidence="1" id="KW-0472">Membrane</keyword>
<feature type="transmembrane region" description="Helical" evidence="1">
    <location>
        <begin position="43"/>
        <end position="66"/>
    </location>
</feature>
<dbReference type="RefSeq" id="WP_145274493.1">
    <property type="nucleotide sequence ID" value="NZ_CP036426.1"/>
</dbReference>
<dbReference type="EMBL" id="CP036426">
    <property type="protein sequence ID" value="QDV37129.1"/>
    <property type="molecule type" value="Genomic_DNA"/>
</dbReference>
<keyword evidence="1" id="KW-0812">Transmembrane</keyword>
<keyword evidence="3" id="KW-1185">Reference proteome</keyword>
<feature type="transmembrane region" description="Helical" evidence="1">
    <location>
        <begin position="12"/>
        <end position="31"/>
    </location>
</feature>
<feature type="transmembrane region" description="Helical" evidence="1">
    <location>
        <begin position="293"/>
        <end position="321"/>
    </location>
</feature>
<organism evidence="2 3">
    <name type="scientific">Tautonia plasticadhaerens</name>
    <dbReference type="NCBI Taxonomy" id="2527974"/>
    <lineage>
        <taxon>Bacteria</taxon>
        <taxon>Pseudomonadati</taxon>
        <taxon>Planctomycetota</taxon>
        <taxon>Planctomycetia</taxon>
        <taxon>Isosphaerales</taxon>
        <taxon>Isosphaeraceae</taxon>
        <taxon>Tautonia</taxon>
    </lineage>
</organism>
<sequence>MLLNWKFTEQQLPWLILALGILLGLGGWFVIERLGRPEWPGGSTAVGLTLGIVGGLLILFEFLLWPRKKKRTWRVGRVRIWMAGHIWLGLLSLPLLILHSGFRLGGSLSTILMALLLIVVLSGIWGLVFQQILPRKMMDEVPTETIYSQIDRIGQMTRHEAWRLVEATCGPSDDEARGFADVDQDEREEAPPYLVVGALRTAGRLQGNVLQTSVPSAPVPGSEPLRVFYLDEVLPFLERGSRSGSPLSQRHRAEAMFLDLKTQLDPRTYPAIDALAGACEQRRQHDLQSRMHVWLHVWLLVHLPASIALVILMFVHGYVAIKYW</sequence>
<evidence type="ECO:0000313" key="2">
    <source>
        <dbReference type="EMBL" id="QDV37129.1"/>
    </source>
</evidence>